<dbReference type="GO" id="GO:0015934">
    <property type="term" value="C:large ribosomal subunit"/>
    <property type="evidence" value="ECO:0007669"/>
    <property type="project" value="TreeGrafter"/>
</dbReference>
<dbReference type="SUPFAM" id="SSF143034">
    <property type="entry name" value="L35p-like"/>
    <property type="match status" value="1"/>
</dbReference>
<evidence type="ECO:0000256" key="1">
    <source>
        <dbReference type="ARBA" id="ARBA00006598"/>
    </source>
</evidence>
<dbReference type="AlphaFoldDB" id="A0A427XYL9"/>
<organism evidence="6 7">
    <name type="scientific">Saitozyma podzolica</name>
    <dbReference type="NCBI Taxonomy" id="1890683"/>
    <lineage>
        <taxon>Eukaryota</taxon>
        <taxon>Fungi</taxon>
        <taxon>Dikarya</taxon>
        <taxon>Basidiomycota</taxon>
        <taxon>Agaricomycotina</taxon>
        <taxon>Tremellomycetes</taxon>
        <taxon>Tremellales</taxon>
        <taxon>Trimorphomycetaceae</taxon>
        <taxon>Saitozyma</taxon>
    </lineage>
</organism>
<evidence type="ECO:0000313" key="7">
    <source>
        <dbReference type="Proteomes" id="UP000279259"/>
    </source>
</evidence>
<dbReference type="InterPro" id="IPR037229">
    <property type="entry name" value="Ribosomal_bL35_sf"/>
</dbReference>
<dbReference type="STRING" id="1890683.A0A427XYL9"/>
<proteinExistence type="inferred from homology"/>
<dbReference type="InterPro" id="IPR001706">
    <property type="entry name" value="Ribosomal_bL35"/>
</dbReference>
<evidence type="ECO:0000256" key="5">
    <source>
        <dbReference type="SAM" id="MobiDB-lite"/>
    </source>
</evidence>
<gene>
    <name evidence="6" type="ORF">EHS25_005223</name>
</gene>
<keyword evidence="3 4" id="KW-0687">Ribonucleoprotein</keyword>
<evidence type="ECO:0000256" key="4">
    <source>
        <dbReference type="RuleBase" id="RU000568"/>
    </source>
</evidence>
<dbReference type="Pfam" id="PF01632">
    <property type="entry name" value="Ribosomal_L35p"/>
    <property type="match status" value="1"/>
</dbReference>
<dbReference type="OrthoDB" id="162638at2759"/>
<dbReference type="InterPro" id="IPR021137">
    <property type="entry name" value="Ribosomal_bL35-like"/>
</dbReference>
<keyword evidence="7" id="KW-1185">Reference proteome</keyword>
<dbReference type="GO" id="GO:0006412">
    <property type="term" value="P:translation"/>
    <property type="evidence" value="ECO:0007669"/>
    <property type="project" value="InterPro"/>
</dbReference>
<name>A0A427XYL9_9TREE</name>
<evidence type="ECO:0000313" key="6">
    <source>
        <dbReference type="EMBL" id="RSH83978.1"/>
    </source>
</evidence>
<evidence type="ECO:0000256" key="3">
    <source>
        <dbReference type="ARBA" id="ARBA00023274"/>
    </source>
</evidence>
<keyword evidence="2 4" id="KW-0689">Ribosomal protein</keyword>
<feature type="compositionally biased region" description="Low complexity" evidence="5">
    <location>
        <begin position="40"/>
        <end position="50"/>
    </location>
</feature>
<feature type="region of interest" description="Disordered" evidence="5">
    <location>
        <begin position="38"/>
        <end position="76"/>
    </location>
</feature>
<accession>A0A427XYL9</accession>
<comment type="caution">
    <text evidence="6">The sequence shown here is derived from an EMBL/GenBank/DDBJ whole genome shotgun (WGS) entry which is preliminary data.</text>
</comment>
<dbReference type="PRINTS" id="PR00064">
    <property type="entry name" value="RIBOSOMALL35"/>
</dbReference>
<dbReference type="EMBL" id="RSCD01000022">
    <property type="protein sequence ID" value="RSH83978.1"/>
    <property type="molecule type" value="Genomic_DNA"/>
</dbReference>
<protein>
    <recommendedName>
        <fullName evidence="4">50S ribosomal protein L35</fullName>
    </recommendedName>
</protein>
<dbReference type="PANTHER" id="PTHR33343:SF1">
    <property type="entry name" value="LARGE RIBOSOMAL SUBUNIT PROTEIN BL35M"/>
    <property type="match status" value="1"/>
</dbReference>
<sequence>MSLLRSLGPLAGPSRPTHALLSFTTMPNALAGPSRVTRLPAASPFSSSAPVEKLKSHSGTKKRFSPTASGLWKRGQAGKQHLNTGFSASRINRLGKIAYATKTQVSEVG</sequence>
<dbReference type="Gene3D" id="4.10.410.60">
    <property type="match status" value="1"/>
</dbReference>
<dbReference type="GO" id="GO:0003735">
    <property type="term" value="F:structural constituent of ribosome"/>
    <property type="evidence" value="ECO:0007669"/>
    <property type="project" value="InterPro"/>
</dbReference>
<evidence type="ECO:0000256" key="2">
    <source>
        <dbReference type="ARBA" id="ARBA00022980"/>
    </source>
</evidence>
<dbReference type="Proteomes" id="UP000279259">
    <property type="component" value="Unassembled WGS sequence"/>
</dbReference>
<reference evidence="6 7" key="1">
    <citation type="submission" date="2018-11" db="EMBL/GenBank/DDBJ databases">
        <title>Genome sequence of Saitozyma podzolica DSM 27192.</title>
        <authorList>
            <person name="Aliyu H."/>
            <person name="Gorte O."/>
            <person name="Ochsenreither K."/>
        </authorList>
    </citation>
    <scope>NUCLEOTIDE SEQUENCE [LARGE SCALE GENOMIC DNA]</scope>
    <source>
        <strain evidence="6 7">DSM 27192</strain>
    </source>
</reference>
<comment type="similarity">
    <text evidence="1 4">Belongs to the bacterial ribosomal protein bL35 family.</text>
</comment>
<dbReference type="PANTHER" id="PTHR33343">
    <property type="entry name" value="54S RIBOSOMAL PROTEIN BL35M"/>
    <property type="match status" value="1"/>
</dbReference>